<proteinExistence type="predicted"/>
<name>A0A7W8IG44_9BACT</name>
<organism evidence="2 3">
    <name type="scientific">Tunturiibacter empetritectus</name>
    <dbReference type="NCBI Taxonomy" id="3069691"/>
    <lineage>
        <taxon>Bacteria</taxon>
        <taxon>Pseudomonadati</taxon>
        <taxon>Acidobacteriota</taxon>
        <taxon>Terriglobia</taxon>
        <taxon>Terriglobales</taxon>
        <taxon>Acidobacteriaceae</taxon>
        <taxon>Tunturiibacter</taxon>
    </lineage>
</organism>
<dbReference type="EMBL" id="JACHDY010000001">
    <property type="protein sequence ID" value="MBB5316387.1"/>
    <property type="molecule type" value="Genomic_DNA"/>
</dbReference>
<feature type="region of interest" description="Disordered" evidence="1">
    <location>
        <begin position="1"/>
        <end position="66"/>
    </location>
</feature>
<comment type="caution">
    <text evidence="2">The sequence shown here is derived from an EMBL/GenBank/DDBJ whole genome shotgun (WGS) entry which is preliminary data.</text>
</comment>
<reference evidence="2" key="1">
    <citation type="submission" date="2020-08" db="EMBL/GenBank/DDBJ databases">
        <title>Genomic Encyclopedia of Type Strains, Phase IV (KMG-V): Genome sequencing to study the core and pangenomes of soil and plant-associated prokaryotes.</title>
        <authorList>
            <person name="Whitman W."/>
        </authorList>
    </citation>
    <scope>NUCLEOTIDE SEQUENCE [LARGE SCALE GENOMIC DNA]</scope>
    <source>
        <strain evidence="2">M8UP27</strain>
    </source>
</reference>
<dbReference type="Proteomes" id="UP000568106">
    <property type="component" value="Unassembled WGS sequence"/>
</dbReference>
<evidence type="ECO:0000256" key="1">
    <source>
        <dbReference type="SAM" id="MobiDB-lite"/>
    </source>
</evidence>
<feature type="compositionally biased region" description="Polar residues" evidence="1">
    <location>
        <begin position="1"/>
        <end position="10"/>
    </location>
</feature>
<feature type="compositionally biased region" description="Basic and acidic residues" evidence="1">
    <location>
        <begin position="29"/>
        <end position="45"/>
    </location>
</feature>
<keyword evidence="3" id="KW-1185">Reference proteome</keyword>
<gene>
    <name evidence="2" type="ORF">HDF09_001037</name>
</gene>
<evidence type="ECO:0000313" key="3">
    <source>
        <dbReference type="Proteomes" id="UP000568106"/>
    </source>
</evidence>
<sequence length="66" mass="7215">MAQGMNSSKTGARPSHEAIEVESTATEVGKTDQQKMDHAAMESAKRAQNRIHSNEERTPANSIFSK</sequence>
<accession>A0A7W8IG44</accession>
<protein>
    <submittedName>
        <fullName evidence="2">Uncharacterized protein</fullName>
    </submittedName>
</protein>
<evidence type="ECO:0000313" key="2">
    <source>
        <dbReference type="EMBL" id="MBB5316387.1"/>
    </source>
</evidence>
<dbReference type="AlphaFoldDB" id="A0A7W8IG44"/>